<evidence type="ECO:0000313" key="6">
    <source>
        <dbReference type="Proteomes" id="UP000179860"/>
    </source>
</evidence>
<dbReference type="PRINTS" id="PR00081">
    <property type="entry name" value="GDHRDH"/>
</dbReference>
<keyword evidence="6" id="KW-1185">Reference proteome</keyword>
<dbReference type="GO" id="GO:0006729">
    <property type="term" value="P:tetrahydrobiopterin biosynthetic process"/>
    <property type="evidence" value="ECO:0007669"/>
    <property type="project" value="TreeGrafter"/>
</dbReference>
<evidence type="ECO:0000313" key="5">
    <source>
        <dbReference type="EMBL" id="APA87970.1"/>
    </source>
</evidence>
<accession>A0A1I9YNT7</accession>
<dbReference type="Proteomes" id="UP000179860">
    <property type="component" value="Chromosome 2"/>
</dbReference>
<evidence type="ECO:0000256" key="4">
    <source>
        <dbReference type="ARBA" id="ARBA00023002"/>
    </source>
</evidence>
<dbReference type="AlphaFoldDB" id="A0A1I9YNT7"/>
<dbReference type="InterPro" id="IPR051721">
    <property type="entry name" value="Biopterin_syn/organic_redct"/>
</dbReference>
<dbReference type="InterPro" id="IPR036291">
    <property type="entry name" value="NAD(P)-bd_dom_sf"/>
</dbReference>
<reference evidence="5" key="2">
    <citation type="submission" date="2021-06" db="EMBL/GenBank/DDBJ databases">
        <authorList>
            <person name="Rogers T.H."/>
            <person name="Ramsay J.P."/>
            <person name="Wang P."/>
            <person name="Terpolilli J."/>
        </authorList>
    </citation>
    <scope>NUCLEOTIDE SEQUENCE [LARGE SCALE GENOMIC DNA]</scope>
    <source>
        <strain evidence="5">WSM5005</strain>
    </source>
</reference>
<dbReference type="STRING" id="754502.BJG93_21390"/>
<dbReference type="GO" id="GO:0004757">
    <property type="term" value="F:sepiapterin reductase (NADP+) activity"/>
    <property type="evidence" value="ECO:0007669"/>
    <property type="project" value="TreeGrafter"/>
</dbReference>
<dbReference type="Pfam" id="PF00106">
    <property type="entry name" value="adh_short"/>
    <property type="match status" value="1"/>
</dbReference>
<dbReference type="Gene3D" id="3.40.50.720">
    <property type="entry name" value="NAD(P)-binding Rossmann-like Domain"/>
    <property type="match status" value="1"/>
</dbReference>
<dbReference type="OrthoDB" id="9794387at2"/>
<dbReference type="RefSeq" id="WP_027195420.1">
    <property type="nucleotide sequence ID" value="NZ_CP017562.2"/>
</dbReference>
<dbReference type="PANTHER" id="PTHR44085:SF2">
    <property type="entry name" value="SEPIAPTERIN REDUCTASE"/>
    <property type="match status" value="1"/>
</dbReference>
<keyword evidence="3" id="KW-0521">NADP</keyword>
<evidence type="ECO:0000256" key="1">
    <source>
        <dbReference type="ARBA" id="ARBA00004496"/>
    </source>
</evidence>
<dbReference type="InterPro" id="IPR002347">
    <property type="entry name" value="SDR_fam"/>
</dbReference>
<evidence type="ECO:0000256" key="3">
    <source>
        <dbReference type="ARBA" id="ARBA00022857"/>
    </source>
</evidence>
<keyword evidence="2" id="KW-0963">Cytoplasm</keyword>
<dbReference type="NCBIfam" id="NF005436">
    <property type="entry name" value="PRK07023.1"/>
    <property type="match status" value="1"/>
</dbReference>
<proteinExistence type="predicted"/>
<protein>
    <submittedName>
        <fullName evidence="5">SDR family oxidoreductase</fullName>
    </submittedName>
</protein>
<dbReference type="GO" id="GO:0005737">
    <property type="term" value="C:cytoplasm"/>
    <property type="evidence" value="ECO:0007669"/>
    <property type="project" value="UniProtKB-SubCell"/>
</dbReference>
<dbReference type="KEGG" id="pspw:BJG93_21390"/>
<comment type="subcellular location">
    <subcellularLocation>
        <location evidence="1">Cytoplasm</location>
    </subcellularLocation>
</comment>
<dbReference type="PANTHER" id="PTHR44085">
    <property type="entry name" value="SEPIAPTERIN REDUCTASE"/>
    <property type="match status" value="1"/>
</dbReference>
<sequence length="252" mass="26638">MPSSFPIRAIVTGHTRGLGAALAEQLLARNVTVLGLSRSRHAELKARFAAQLEEIELPLAEPARVAQWIGSDALSNFVRGAQTVLLINNAGMVQPIGPIEGQDAVNVADAVSLNVATPLMLASAVAAAAADATDRRIVHISSGAARNAYPGWSIYCATKAALDHHARAVALDANRGLRICSLAPGVIDTDMQAQIRGSGEEQFPMRARFENLKRNGQLSTPEQSAAQLIDYALSDAFGQMPVADIREIAKSA</sequence>
<dbReference type="EMBL" id="CP017562">
    <property type="protein sequence ID" value="APA87970.1"/>
    <property type="molecule type" value="Genomic_DNA"/>
</dbReference>
<reference evidence="5" key="1">
    <citation type="submission" date="2016-09" db="EMBL/GenBank/DDBJ databases">
        <title>The Complete Genome of Burkholderia sprentiae wsm5005.</title>
        <authorList>
            <person name="De Meyer S."/>
            <person name="Wang P."/>
            <person name="Terpolilli J."/>
        </authorList>
    </citation>
    <scope>NUCLEOTIDE SEQUENCE [LARGE SCALE GENOMIC DNA]</scope>
    <source>
        <strain evidence="5">WSM5005</strain>
    </source>
</reference>
<keyword evidence="4" id="KW-0560">Oxidoreductase</keyword>
<gene>
    <name evidence="5" type="ORF">BJG93_21390</name>
</gene>
<name>A0A1I9YNT7_9BURK</name>
<dbReference type="SUPFAM" id="SSF51735">
    <property type="entry name" value="NAD(P)-binding Rossmann-fold domains"/>
    <property type="match status" value="1"/>
</dbReference>
<organism evidence="5 6">
    <name type="scientific">Paraburkholderia sprentiae WSM5005</name>
    <dbReference type="NCBI Taxonomy" id="754502"/>
    <lineage>
        <taxon>Bacteria</taxon>
        <taxon>Pseudomonadati</taxon>
        <taxon>Pseudomonadota</taxon>
        <taxon>Betaproteobacteria</taxon>
        <taxon>Burkholderiales</taxon>
        <taxon>Burkholderiaceae</taxon>
        <taxon>Paraburkholderia</taxon>
    </lineage>
</organism>
<evidence type="ECO:0000256" key="2">
    <source>
        <dbReference type="ARBA" id="ARBA00022490"/>
    </source>
</evidence>